<evidence type="ECO:0000256" key="6">
    <source>
        <dbReference type="ARBA" id="ARBA00022023"/>
    </source>
</evidence>
<dbReference type="GO" id="GO:0032357">
    <property type="term" value="F:oxidized purine DNA binding"/>
    <property type="evidence" value="ECO:0007669"/>
    <property type="project" value="TreeGrafter"/>
</dbReference>
<dbReference type="InterPro" id="IPR011257">
    <property type="entry name" value="DNA_glycosylase"/>
</dbReference>
<dbReference type="OrthoDB" id="9802365at2"/>
<evidence type="ECO:0000256" key="3">
    <source>
        <dbReference type="ARBA" id="ARBA00002933"/>
    </source>
</evidence>
<evidence type="ECO:0000256" key="12">
    <source>
        <dbReference type="ARBA" id="ARBA00023014"/>
    </source>
</evidence>
<keyword evidence="17" id="KW-1185">Reference proteome</keyword>
<comment type="catalytic activity">
    <reaction evidence="1">
        <text>Hydrolyzes free adenine bases from 7,8-dihydro-8-oxoguanine:adenine mismatched double-stranded DNA, leaving an apurinic site.</text>
        <dbReference type="EC" id="3.2.2.31"/>
    </reaction>
</comment>
<keyword evidence="9" id="KW-0227">DNA damage</keyword>
<dbReference type="InterPro" id="IPR003265">
    <property type="entry name" value="HhH-GPD_domain"/>
</dbReference>
<keyword evidence="14" id="KW-0326">Glycosidase</keyword>
<comment type="function">
    <text evidence="3">Adenine glycosylase active on G-A mispairs. MutY also corrects error-prone DNA synthesis past GO lesions which are due to the oxidatively damaged form of guanine: 7,8-dihydro-8-oxoguanine (8-oxo-dGTP).</text>
</comment>
<dbReference type="FunFam" id="1.10.340.30:FF:000002">
    <property type="entry name" value="Adenine DNA glycosylase"/>
    <property type="match status" value="1"/>
</dbReference>
<dbReference type="RefSeq" id="WP_129226968.1">
    <property type="nucleotide sequence ID" value="NZ_SDOZ01000004.1"/>
</dbReference>
<dbReference type="GO" id="GO:0006298">
    <property type="term" value="P:mismatch repair"/>
    <property type="evidence" value="ECO:0007669"/>
    <property type="project" value="TreeGrafter"/>
</dbReference>
<dbReference type="InterPro" id="IPR004035">
    <property type="entry name" value="Endouclease-III_FeS-bd_BS"/>
</dbReference>
<accession>A0A4Q2K9T6</accession>
<dbReference type="Gene3D" id="1.10.1670.10">
    <property type="entry name" value="Helix-hairpin-Helix base-excision DNA repair enzymes (C-terminal)"/>
    <property type="match status" value="1"/>
</dbReference>
<sequence>MNRQEILQKLPALLLPWYDVNKRDLPWRKNTDAYRVWVSEIMLQQTRVEAVKEHYERFMRELPTVQALAACTEEKLLKLWEGLGYYSRARNLHSAAKEIAALGEFPSDHEKIRKLKGVGAYTAGAIASIAFEQPTPAVDGNVIRVLSRLLADERGQDVLKDVFEKELAPAYPPARRGDFTQSLMELGATICLPSSPRCMLCPLFSLCGTRGDALPVRKRKAERKKTEMTVFVFSGENGAGLFKRTDGVLKGLWQFYNVTRFLGADEARGHLLSLGLKEFSLSPAPVSHKHVFTHLEWDMRAYAVQTEEVLPFLTYFPKSEIVEKISVPSAFQWCIELI</sequence>
<evidence type="ECO:0000256" key="8">
    <source>
        <dbReference type="ARBA" id="ARBA00022723"/>
    </source>
</evidence>
<protein>
    <recommendedName>
        <fullName evidence="6">Adenine DNA glycosylase</fullName>
        <ecNumber evidence="5">3.2.2.31</ecNumber>
    </recommendedName>
</protein>
<dbReference type="AlphaFoldDB" id="A0A4Q2K9T6"/>
<reference evidence="16 17" key="1">
    <citation type="journal article" date="2019" name="Gut">
        <title>Antibiotics-induced monodominance of a novel gut bacterial order.</title>
        <authorList>
            <person name="Hildebrand F."/>
            <person name="Moitinho-Silva L."/>
            <person name="Blasche S."/>
            <person name="Jahn M.T."/>
            <person name="Gossmann T.I."/>
            <person name="Heuerta-Cepas J."/>
            <person name="Hercog R."/>
            <person name="Luetge M."/>
            <person name="Bahram M."/>
            <person name="Pryszlak A."/>
            <person name="Alves R.J."/>
            <person name="Waszak S.M."/>
            <person name="Zhu A."/>
            <person name="Ye L."/>
            <person name="Costea P.I."/>
            <person name="Aalvink S."/>
            <person name="Belzer C."/>
            <person name="Forslund S.K."/>
            <person name="Sunagawa S."/>
            <person name="Hentschel U."/>
            <person name="Merten C."/>
            <person name="Patil K.R."/>
            <person name="Benes V."/>
            <person name="Bork P."/>
        </authorList>
    </citation>
    <scope>NUCLEOTIDE SEQUENCE [LARGE SCALE GENOMIC DNA]</scope>
    <source>
        <strain evidence="16 17">HDS1380</strain>
    </source>
</reference>
<keyword evidence="10" id="KW-0378">Hydrolase</keyword>
<evidence type="ECO:0000256" key="13">
    <source>
        <dbReference type="ARBA" id="ARBA00023204"/>
    </source>
</evidence>
<keyword evidence="8" id="KW-0479">Metal-binding</keyword>
<dbReference type="SMART" id="SM00478">
    <property type="entry name" value="ENDO3c"/>
    <property type="match status" value="1"/>
</dbReference>
<evidence type="ECO:0000313" key="16">
    <source>
        <dbReference type="EMBL" id="RXZ58045.1"/>
    </source>
</evidence>
<dbReference type="CDD" id="cd00056">
    <property type="entry name" value="ENDO3c"/>
    <property type="match status" value="1"/>
</dbReference>
<evidence type="ECO:0000256" key="5">
    <source>
        <dbReference type="ARBA" id="ARBA00012045"/>
    </source>
</evidence>
<dbReference type="InterPro" id="IPR044298">
    <property type="entry name" value="MIG/MutY"/>
</dbReference>
<dbReference type="Gene3D" id="1.10.340.30">
    <property type="entry name" value="Hypothetical protein, domain 2"/>
    <property type="match status" value="1"/>
</dbReference>
<evidence type="ECO:0000256" key="10">
    <source>
        <dbReference type="ARBA" id="ARBA00022801"/>
    </source>
</evidence>
<dbReference type="EMBL" id="SDOZ01000004">
    <property type="protein sequence ID" value="RXZ58045.1"/>
    <property type="molecule type" value="Genomic_DNA"/>
</dbReference>
<comment type="cofactor">
    <cofactor evidence="2">
        <name>[4Fe-4S] cluster</name>
        <dbReference type="ChEBI" id="CHEBI:49883"/>
    </cofactor>
</comment>
<keyword evidence="13" id="KW-0234">DNA repair</keyword>
<dbReference type="GO" id="GO:0051539">
    <property type="term" value="F:4 iron, 4 sulfur cluster binding"/>
    <property type="evidence" value="ECO:0007669"/>
    <property type="project" value="UniProtKB-KW"/>
</dbReference>
<evidence type="ECO:0000256" key="14">
    <source>
        <dbReference type="ARBA" id="ARBA00023295"/>
    </source>
</evidence>
<dbReference type="GO" id="GO:0035485">
    <property type="term" value="F:adenine/guanine mispair binding"/>
    <property type="evidence" value="ECO:0007669"/>
    <property type="project" value="TreeGrafter"/>
</dbReference>
<dbReference type="EC" id="3.2.2.31" evidence="5"/>
<dbReference type="GO" id="GO:0000701">
    <property type="term" value="F:purine-specific mismatch base pair DNA N-glycosylase activity"/>
    <property type="evidence" value="ECO:0007669"/>
    <property type="project" value="UniProtKB-EC"/>
</dbReference>
<evidence type="ECO:0000256" key="9">
    <source>
        <dbReference type="ARBA" id="ARBA00022763"/>
    </source>
</evidence>
<keyword evidence="11" id="KW-0408">Iron</keyword>
<evidence type="ECO:0000256" key="7">
    <source>
        <dbReference type="ARBA" id="ARBA00022485"/>
    </source>
</evidence>
<keyword evidence="7" id="KW-0004">4Fe-4S</keyword>
<dbReference type="PANTHER" id="PTHR42944">
    <property type="entry name" value="ADENINE DNA GLYCOSYLASE"/>
    <property type="match status" value="1"/>
</dbReference>
<evidence type="ECO:0000256" key="4">
    <source>
        <dbReference type="ARBA" id="ARBA00008343"/>
    </source>
</evidence>
<organism evidence="16 17">
    <name type="scientific">Candidatus Borkfalkia ceftriaxoniphila</name>
    <dbReference type="NCBI Taxonomy" id="2508949"/>
    <lineage>
        <taxon>Bacteria</taxon>
        <taxon>Bacillati</taxon>
        <taxon>Bacillota</taxon>
        <taxon>Clostridia</taxon>
        <taxon>Christensenellales</taxon>
        <taxon>Christensenellaceae</taxon>
        <taxon>Candidatus Borkfalkia</taxon>
    </lineage>
</organism>
<feature type="domain" description="HhH-GPD" evidence="15">
    <location>
        <begin position="42"/>
        <end position="189"/>
    </location>
</feature>
<dbReference type="PROSITE" id="PS00764">
    <property type="entry name" value="ENDONUCLEASE_III_1"/>
    <property type="match status" value="1"/>
</dbReference>
<comment type="caution">
    <text evidence="16">The sequence shown here is derived from an EMBL/GenBank/DDBJ whole genome shotgun (WGS) entry which is preliminary data.</text>
</comment>
<proteinExistence type="inferred from homology"/>
<evidence type="ECO:0000256" key="11">
    <source>
        <dbReference type="ARBA" id="ARBA00023004"/>
    </source>
</evidence>
<evidence type="ECO:0000313" key="17">
    <source>
        <dbReference type="Proteomes" id="UP000291269"/>
    </source>
</evidence>
<dbReference type="GO" id="GO:0046872">
    <property type="term" value="F:metal ion binding"/>
    <property type="evidence" value="ECO:0007669"/>
    <property type="project" value="UniProtKB-KW"/>
</dbReference>
<name>A0A4Q2K9T6_9FIRM</name>
<dbReference type="InterPro" id="IPR023170">
    <property type="entry name" value="HhH_base_excis_C"/>
</dbReference>
<dbReference type="Gene3D" id="3.90.79.10">
    <property type="entry name" value="Nucleoside Triphosphate Pyrophosphohydrolase"/>
    <property type="match status" value="1"/>
</dbReference>
<evidence type="ECO:0000259" key="15">
    <source>
        <dbReference type="SMART" id="SM00478"/>
    </source>
</evidence>
<dbReference type="GO" id="GO:0006284">
    <property type="term" value="P:base-excision repair"/>
    <property type="evidence" value="ECO:0007669"/>
    <property type="project" value="InterPro"/>
</dbReference>
<dbReference type="SUPFAM" id="SSF48150">
    <property type="entry name" value="DNA-glycosylase"/>
    <property type="match status" value="1"/>
</dbReference>
<comment type="similarity">
    <text evidence="4">Belongs to the Nth/MutY family.</text>
</comment>
<dbReference type="GO" id="GO:0034039">
    <property type="term" value="F:8-oxo-7,8-dihydroguanine DNA N-glycosylase activity"/>
    <property type="evidence" value="ECO:0007669"/>
    <property type="project" value="TreeGrafter"/>
</dbReference>
<dbReference type="Pfam" id="PF00730">
    <property type="entry name" value="HhH-GPD"/>
    <property type="match status" value="1"/>
</dbReference>
<dbReference type="Proteomes" id="UP000291269">
    <property type="component" value="Unassembled WGS sequence"/>
</dbReference>
<evidence type="ECO:0000256" key="2">
    <source>
        <dbReference type="ARBA" id="ARBA00001966"/>
    </source>
</evidence>
<keyword evidence="12" id="KW-0411">Iron-sulfur</keyword>
<evidence type="ECO:0000256" key="1">
    <source>
        <dbReference type="ARBA" id="ARBA00000843"/>
    </source>
</evidence>
<gene>
    <name evidence="16" type="ORF">ESZ91_10320</name>
</gene>
<dbReference type="PANTHER" id="PTHR42944:SF1">
    <property type="entry name" value="ADENINE DNA GLYCOSYLASE"/>
    <property type="match status" value="1"/>
</dbReference>